<dbReference type="PANTHER" id="PTHR31672">
    <property type="entry name" value="BNACNNG10540D PROTEIN"/>
    <property type="match status" value="1"/>
</dbReference>
<proteinExistence type="predicted"/>
<dbReference type="AlphaFoldDB" id="A0AAD8MGD4"/>
<reference evidence="2" key="1">
    <citation type="submission" date="2023-02" db="EMBL/GenBank/DDBJ databases">
        <title>Genome of toxic invasive species Heracleum sosnowskyi carries increased number of genes despite the absence of recent whole-genome duplications.</title>
        <authorList>
            <person name="Schelkunov M."/>
            <person name="Shtratnikova V."/>
            <person name="Makarenko M."/>
            <person name="Klepikova A."/>
            <person name="Omelchenko D."/>
            <person name="Novikova G."/>
            <person name="Obukhova E."/>
            <person name="Bogdanov V."/>
            <person name="Penin A."/>
            <person name="Logacheva M."/>
        </authorList>
    </citation>
    <scope>NUCLEOTIDE SEQUENCE</scope>
    <source>
        <strain evidence="2">Hsosn_3</strain>
        <tissue evidence="2">Leaf</tissue>
    </source>
</reference>
<dbReference type="EMBL" id="JAUIZM010000008">
    <property type="protein sequence ID" value="KAK1371043.1"/>
    <property type="molecule type" value="Genomic_DNA"/>
</dbReference>
<dbReference type="SUPFAM" id="SSF81383">
    <property type="entry name" value="F-box domain"/>
    <property type="match status" value="1"/>
</dbReference>
<reference evidence="2" key="2">
    <citation type="submission" date="2023-05" db="EMBL/GenBank/DDBJ databases">
        <authorList>
            <person name="Schelkunov M.I."/>
        </authorList>
    </citation>
    <scope>NUCLEOTIDE SEQUENCE</scope>
    <source>
        <strain evidence="2">Hsosn_3</strain>
        <tissue evidence="2">Leaf</tissue>
    </source>
</reference>
<sequence>MLKLLALPDELVTEILVRLPVLYLVKFPVVCKAWVIHDYESRIYQNAFECYNFPGDPSEFHFIPKPNQLSEAYKSIILWNPATFKLKELPSTIIGIYSDDYSTVGFGFDSKADDYKVVRFLEVDNDRSIRAEAYSANEIRLG</sequence>
<dbReference type="PANTHER" id="PTHR31672:SF13">
    <property type="entry name" value="F-BOX PROTEIN CPR30-LIKE"/>
    <property type="match status" value="1"/>
</dbReference>
<dbReference type="Pfam" id="PF00646">
    <property type="entry name" value="F-box"/>
    <property type="match status" value="1"/>
</dbReference>
<dbReference type="PROSITE" id="PS50181">
    <property type="entry name" value="FBOX"/>
    <property type="match status" value="1"/>
</dbReference>
<comment type="caution">
    <text evidence="2">The sequence shown here is derived from an EMBL/GenBank/DDBJ whole genome shotgun (WGS) entry which is preliminary data.</text>
</comment>
<accession>A0AAD8MGD4</accession>
<organism evidence="2 3">
    <name type="scientific">Heracleum sosnowskyi</name>
    <dbReference type="NCBI Taxonomy" id="360622"/>
    <lineage>
        <taxon>Eukaryota</taxon>
        <taxon>Viridiplantae</taxon>
        <taxon>Streptophyta</taxon>
        <taxon>Embryophyta</taxon>
        <taxon>Tracheophyta</taxon>
        <taxon>Spermatophyta</taxon>
        <taxon>Magnoliopsida</taxon>
        <taxon>eudicotyledons</taxon>
        <taxon>Gunneridae</taxon>
        <taxon>Pentapetalae</taxon>
        <taxon>asterids</taxon>
        <taxon>campanulids</taxon>
        <taxon>Apiales</taxon>
        <taxon>Apiaceae</taxon>
        <taxon>Apioideae</taxon>
        <taxon>apioid superclade</taxon>
        <taxon>Tordylieae</taxon>
        <taxon>Tordyliinae</taxon>
        <taxon>Heracleum</taxon>
    </lineage>
</organism>
<name>A0AAD8MGD4_9APIA</name>
<keyword evidence="3" id="KW-1185">Reference proteome</keyword>
<feature type="domain" description="F-box" evidence="1">
    <location>
        <begin position="1"/>
        <end position="47"/>
    </location>
</feature>
<dbReference type="InterPro" id="IPR050796">
    <property type="entry name" value="SCF_F-box_component"/>
</dbReference>
<evidence type="ECO:0000313" key="2">
    <source>
        <dbReference type="EMBL" id="KAK1371043.1"/>
    </source>
</evidence>
<protein>
    <recommendedName>
        <fullName evidence="1">F-box domain-containing protein</fullName>
    </recommendedName>
</protein>
<dbReference type="Proteomes" id="UP001237642">
    <property type="component" value="Unassembled WGS sequence"/>
</dbReference>
<gene>
    <name evidence="2" type="ORF">POM88_037135</name>
</gene>
<dbReference type="InterPro" id="IPR001810">
    <property type="entry name" value="F-box_dom"/>
</dbReference>
<evidence type="ECO:0000313" key="3">
    <source>
        <dbReference type="Proteomes" id="UP001237642"/>
    </source>
</evidence>
<evidence type="ECO:0000259" key="1">
    <source>
        <dbReference type="PROSITE" id="PS50181"/>
    </source>
</evidence>
<dbReference type="InterPro" id="IPR036047">
    <property type="entry name" value="F-box-like_dom_sf"/>
</dbReference>